<dbReference type="PIRSF" id="PIRSF004505">
    <property type="entry name" value="MT_bac"/>
    <property type="match status" value="1"/>
</dbReference>
<evidence type="ECO:0000256" key="4">
    <source>
        <dbReference type="ARBA" id="ARBA00038303"/>
    </source>
</evidence>
<dbReference type="InterPro" id="IPR003742">
    <property type="entry name" value="RlmH-like"/>
</dbReference>
<dbReference type="OrthoDB" id="9806643at2"/>
<comment type="function">
    <text evidence="5">Specifically methylates the pseudouridine at position 1915 (m3Psi1915) in 23S rRNA.</text>
</comment>
<keyword evidence="3 5" id="KW-0949">S-adenosyl-L-methionine</keyword>
<evidence type="ECO:0000256" key="1">
    <source>
        <dbReference type="ARBA" id="ARBA00022603"/>
    </source>
</evidence>
<evidence type="ECO:0000313" key="7">
    <source>
        <dbReference type="Proteomes" id="UP000251835"/>
    </source>
</evidence>
<dbReference type="PANTHER" id="PTHR33603">
    <property type="entry name" value="METHYLTRANSFERASE"/>
    <property type="match status" value="1"/>
</dbReference>
<dbReference type="EMBL" id="QENZ01000003">
    <property type="protein sequence ID" value="PVX52368.1"/>
    <property type="molecule type" value="Genomic_DNA"/>
</dbReference>
<organism evidence="6 7">
    <name type="scientific">Balneicella halophila</name>
    <dbReference type="NCBI Taxonomy" id="1537566"/>
    <lineage>
        <taxon>Bacteria</taxon>
        <taxon>Pseudomonadati</taxon>
        <taxon>Bacteroidota</taxon>
        <taxon>Bacteroidia</taxon>
        <taxon>Bacteroidales</taxon>
        <taxon>Balneicellaceae</taxon>
        <taxon>Balneicella</taxon>
    </lineage>
</organism>
<feature type="binding site" evidence="5">
    <location>
        <position position="105"/>
    </location>
    <ligand>
        <name>S-adenosyl-L-methionine</name>
        <dbReference type="ChEBI" id="CHEBI:59789"/>
    </ligand>
</feature>
<dbReference type="PANTHER" id="PTHR33603:SF1">
    <property type="entry name" value="RIBOSOMAL RNA LARGE SUBUNIT METHYLTRANSFERASE H"/>
    <property type="match status" value="1"/>
</dbReference>
<comment type="subcellular location">
    <subcellularLocation>
        <location evidence="5">Cytoplasm</location>
    </subcellularLocation>
</comment>
<evidence type="ECO:0000256" key="2">
    <source>
        <dbReference type="ARBA" id="ARBA00022679"/>
    </source>
</evidence>
<comment type="catalytic activity">
    <reaction evidence="5">
        <text>pseudouridine(1915) in 23S rRNA + S-adenosyl-L-methionine = N(3)-methylpseudouridine(1915) in 23S rRNA + S-adenosyl-L-homocysteine + H(+)</text>
        <dbReference type="Rhea" id="RHEA:42752"/>
        <dbReference type="Rhea" id="RHEA-COMP:10221"/>
        <dbReference type="Rhea" id="RHEA-COMP:10222"/>
        <dbReference type="ChEBI" id="CHEBI:15378"/>
        <dbReference type="ChEBI" id="CHEBI:57856"/>
        <dbReference type="ChEBI" id="CHEBI:59789"/>
        <dbReference type="ChEBI" id="CHEBI:65314"/>
        <dbReference type="ChEBI" id="CHEBI:74486"/>
        <dbReference type="EC" id="2.1.1.177"/>
    </reaction>
</comment>
<dbReference type="Gene3D" id="3.40.1280.10">
    <property type="match status" value="1"/>
</dbReference>
<keyword evidence="7" id="KW-1185">Reference proteome</keyword>
<gene>
    <name evidence="5" type="primary">rlmH</name>
    <name evidence="6" type="ORF">C7377_0682</name>
</gene>
<keyword evidence="5" id="KW-0963">Cytoplasm</keyword>
<dbReference type="InterPro" id="IPR029026">
    <property type="entry name" value="tRNA_m1G_MTases_N"/>
</dbReference>
<dbReference type="Pfam" id="PF02590">
    <property type="entry name" value="SPOUT_MTase"/>
    <property type="match status" value="1"/>
</dbReference>
<dbReference type="GO" id="GO:0070038">
    <property type="term" value="F:rRNA (pseudouridine-N3-)-methyltransferase activity"/>
    <property type="evidence" value="ECO:0007669"/>
    <property type="project" value="UniProtKB-UniRule"/>
</dbReference>
<keyword evidence="2 5" id="KW-0808">Transferase</keyword>
<comment type="similarity">
    <text evidence="4 5">Belongs to the RNA methyltransferase RlmH family.</text>
</comment>
<dbReference type="CDD" id="cd18081">
    <property type="entry name" value="RlmH-like"/>
    <property type="match status" value="1"/>
</dbReference>
<feature type="binding site" evidence="5">
    <location>
        <position position="73"/>
    </location>
    <ligand>
        <name>S-adenosyl-L-methionine</name>
        <dbReference type="ChEBI" id="CHEBI:59789"/>
    </ligand>
</feature>
<dbReference type="EC" id="2.1.1.177" evidence="5"/>
<evidence type="ECO:0000313" key="6">
    <source>
        <dbReference type="EMBL" id="PVX52368.1"/>
    </source>
</evidence>
<dbReference type="InterPro" id="IPR029028">
    <property type="entry name" value="Alpha/beta_knot_MTases"/>
</dbReference>
<keyword evidence="5" id="KW-0698">rRNA processing</keyword>
<reference evidence="6 7" key="1">
    <citation type="submission" date="2018-05" db="EMBL/GenBank/DDBJ databases">
        <title>Genomic Encyclopedia of Type Strains, Phase IV (KMG-IV): sequencing the most valuable type-strain genomes for metagenomic binning, comparative biology and taxonomic classification.</title>
        <authorList>
            <person name="Goeker M."/>
        </authorList>
    </citation>
    <scope>NUCLEOTIDE SEQUENCE [LARGE SCALE GENOMIC DNA]</scope>
    <source>
        <strain evidence="6 7">DSM 28579</strain>
    </source>
</reference>
<name>A0A7L4URG7_BALHA</name>
<protein>
    <recommendedName>
        <fullName evidence="5">Ribosomal RNA large subunit methyltransferase H</fullName>
        <ecNumber evidence="5">2.1.1.177</ecNumber>
    </recommendedName>
    <alternativeName>
        <fullName evidence="5">23S rRNA (pseudouridine1915-N3)-methyltransferase</fullName>
    </alternativeName>
    <alternativeName>
        <fullName evidence="5">23S rRNA m3Psi1915 methyltransferase</fullName>
    </alternativeName>
    <alternativeName>
        <fullName evidence="5">rRNA (pseudouridine-N3-)-methyltransferase RlmH</fullName>
    </alternativeName>
</protein>
<sequence>MKVQIICIGKTAFSYLDEGIDLYEKRLKHYLPFEWIIVPEIKKAKNWSADQIKQAEGQALVKIIPSDSVITLLDVKGKTFTSEEFASFLNTRMISGVKTLSFIIGGAYGFSPEIYAKAQFKISLSKMTFSHQLVRVVFSEQLYRAMTILRSEPYHH</sequence>
<evidence type="ECO:0000256" key="5">
    <source>
        <dbReference type="HAMAP-Rule" id="MF_00658"/>
    </source>
</evidence>
<dbReference type="HAMAP" id="MF_00658">
    <property type="entry name" value="23SrRNA_methyltr_H"/>
    <property type="match status" value="1"/>
</dbReference>
<dbReference type="Proteomes" id="UP000251835">
    <property type="component" value="Unassembled WGS sequence"/>
</dbReference>
<proteinExistence type="inferred from homology"/>
<keyword evidence="1 5" id="KW-0489">Methyltransferase</keyword>
<feature type="binding site" evidence="5">
    <location>
        <begin position="124"/>
        <end position="129"/>
    </location>
    <ligand>
        <name>S-adenosyl-L-methionine</name>
        <dbReference type="ChEBI" id="CHEBI:59789"/>
    </ligand>
</feature>
<dbReference type="RefSeq" id="WP_116495905.1">
    <property type="nucleotide sequence ID" value="NZ_QENZ01000003.1"/>
</dbReference>
<comment type="subunit">
    <text evidence="5">Homodimer.</text>
</comment>
<dbReference type="NCBIfam" id="NF000990">
    <property type="entry name" value="PRK00103.2-4"/>
    <property type="match status" value="1"/>
</dbReference>
<comment type="caution">
    <text evidence="6">The sequence shown here is derived from an EMBL/GenBank/DDBJ whole genome shotgun (WGS) entry which is preliminary data.</text>
</comment>
<accession>A0A7L4URG7</accession>
<evidence type="ECO:0000256" key="3">
    <source>
        <dbReference type="ARBA" id="ARBA00022691"/>
    </source>
</evidence>
<dbReference type="AlphaFoldDB" id="A0A7L4URG7"/>
<dbReference type="GO" id="GO:0005737">
    <property type="term" value="C:cytoplasm"/>
    <property type="evidence" value="ECO:0007669"/>
    <property type="project" value="UniProtKB-SubCell"/>
</dbReference>
<dbReference type="SUPFAM" id="SSF75217">
    <property type="entry name" value="alpha/beta knot"/>
    <property type="match status" value="1"/>
</dbReference>